<feature type="chain" id="PRO_5032568207" description="Lipoprotein" evidence="1">
    <location>
        <begin position="31"/>
        <end position="201"/>
    </location>
</feature>
<evidence type="ECO:0000313" key="3">
    <source>
        <dbReference type="Proteomes" id="UP000595663"/>
    </source>
</evidence>
<dbReference type="KEGG" id="ajp:AMJAP_1389"/>
<dbReference type="PROSITE" id="PS51257">
    <property type="entry name" value="PROKAR_LIPOPROTEIN"/>
    <property type="match status" value="1"/>
</dbReference>
<evidence type="ECO:0008006" key="4">
    <source>
        <dbReference type="Google" id="ProtNLM"/>
    </source>
</evidence>
<reference evidence="2 3" key="1">
    <citation type="journal article" date="2008" name="Int. J. Syst. Evol. Microbiol.">
        <title>Amphritea japonica sp. nov. and Amphritea balenae sp. nov., isolated from the sediment adjacent to sperm whale carcasses off Kagoshima, Japan.</title>
        <authorList>
            <person name="Miyazaki M."/>
            <person name="Nogi Y."/>
            <person name="Fujiwara Y."/>
            <person name="Kawato M."/>
            <person name="Nagahama T."/>
            <person name="Kubokawa K."/>
            <person name="Horikoshi K."/>
        </authorList>
    </citation>
    <scope>NUCLEOTIDE SEQUENCE [LARGE SCALE GENOMIC DNA]</scope>
    <source>
        <strain evidence="2 3">ATCC BAA-1530</strain>
    </source>
</reference>
<keyword evidence="1" id="KW-0732">Signal</keyword>
<protein>
    <recommendedName>
        <fullName evidence="4">Lipoprotein</fullName>
    </recommendedName>
</protein>
<evidence type="ECO:0000313" key="2">
    <source>
        <dbReference type="EMBL" id="BBB25984.1"/>
    </source>
</evidence>
<organism evidence="2 3">
    <name type="scientific">Amphritea japonica ATCC BAA-1530</name>
    <dbReference type="NCBI Taxonomy" id="1278309"/>
    <lineage>
        <taxon>Bacteria</taxon>
        <taxon>Pseudomonadati</taxon>
        <taxon>Pseudomonadota</taxon>
        <taxon>Gammaproteobacteria</taxon>
        <taxon>Oceanospirillales</taxon>
        <taxon>Oceanospirillaceae</taxon>
        <taxon>Amphritea</taxon>
    </lineage>
</organism>
<accession>A0A7R6P2V4</accession>
<sequence length="201" mass="21704">MSTCVKCFLPKIKVILMAALAALVVGCAHPINITQLDDQADYAGDKVSKTVAYVITDAQKQEEVISAGGGGDKVSYYPYRDLEKTIRSVLGSVYDDVYAINSTTDFKAIESNNIQLIYVPVISTSSSSESMFTWPPTKFTVNLSCSVNDEKGQNVANVTVSGEGAAEFSEFKNDFGLSARRASTDLGNKFASAIRKQEAIK</sequence>
<evidence type="ECO:0000256" key="1">
    <source>
        <dbReference type="SAM" id="SignalP"/>
    </source>
</evidence>
<keyword evidence="3" id="KW-1185">Reference proteome</keyword>
<dbReference type="EMBL" id="AP014545">
    <property type="protein sequence ID" value="BBB25984.1"/>
    <property type="molecule type" value="Genomic_DNA"/>
</dbReference>
<dbReference type="Proteomes" id="UP000595663">
    <property type="component" value="Chromosome"/>
</dbReference>
<dbReference type="RefSeq" id="WP_019621590.1">
    <property type="nucleotide sequence ID" value="NZ_AP014545.1"/>
</dbReference>
<gene>
    <name evidence="2" type="ORF">AMJAP_1389</name>
</gene>
<dbReference type="AlphaFoldDB" id="A0A7R6P2V4"/>
<feature type="signal peptide" evidence="1">
    <location>
        <begin position="1"/>
        <end position="30"/>
    </location>
</feature>
<name>A0A7R6P2V4_9GAMM</name>
<proteinExistence type="predicted"/>